<proteinExistence type="predicted"/>
<protein>
    <recommendedName>
        <fullName evidence="4">DUF4189 domain-containing protein</fullName>
    </recommendedName>
</protein>
<feature type="signal peptide" evidence="1">
    <location>
        <begin position="1"/>
        <end position="27"/>
    </location>
</feature>
<dbReference type="Proteomes" id="UP000245539">
    <property type="component" value="Unassembled WGS sequence"/>
</dbReference>
<accession>A0A317CNW3</accession>
<name>A0A317CNW3_9GAMM</name>
<dbReference type="RefSeq" id="WP_109837279.1">
    <property type="nucleotide sequence ID" value="NZ_QGKM01000019.1"/>
</dbReference>
<keyword evidence="1" id="KW-0732">Signal</keyword>
<comment type="caution">
    <text evidence="2">The sequence shown here is derived from an EMBL/GenBank/DDBJ whole genome shotgun (WGS) entry which is preliminary data.</text>
</comment>
<sequence length="125" mass="12835">MKNATIITMTIATLLSTVMFSGTAAAAAAQQCAARVTVSGIAAAGAFAGARERRATRRAKRAWEAYVTGQSGPSILSSFTSTNHSSFGLGSRFADLDNAKGVVVNCKGEGRGLTRCTVTATPCTK</sequence>
<organism evidence="2 3">
    <name type="scientific">Leucothrix pacifica</name>
    <dbReference type="NCBI Taxonomy" id="1247513"/>
    <lineage>
        <taxon>Bacteria</taxon>
        <taxon>Pseudomonadati</taxon>
        <taxon>Pseudomonadota</taxon>
        <taxon>Gammaproteobacteria</taxon>
        <taxon>Thiotrichales</taxon>
        <taxon>Thiotrichaceae</taxon>
        <taxon>Leucothrix</taxon>
    </lineage>
</organism>
<keyword evidence="3" id="KW-1185">Reference proteome</keyword>
<evidence type="ECO:0000313" key="3">
    <source>
        <dbReference type="Proteomes" id="UP000245539"/>
    </source>
</evidence>
<evidence type="ECO:0008006" key="4">
    <source>
        <dbReference type="Google" id="ProtNLM"/>
    </source>
</evidence>
<dbReference type="EMBL" id="QGKM01000019">
    <property type="protein sequence ID" value="PWQ98020.1"/>
    <property type="molecule type" value="Genomic_DNA"/>
</dbReference>
<dbReference type="OrthoDB" id="5629086at2"/>
<dbReference type="AlphaFoldDB" id="A0A317CNW3"/>
<gene>
    <name evidence="2" type="ORF">DKW60_08755</name>
</gene>
<feature type="chain" id="PRO_5016293755" description="DUF4189 domain-containing protein" evidence="1">
    <location>
        <begin position="28"/>
        <end position="125"/>
    </location>
</feature>
<evidence type="ECO:0000256" key="1">
    <source>
        <dbReference type="SAM" id="SignalP"/>
    </source>
</evidence>
<reference evidence="2 3" key="1">
    <citation type="submission" date="2018-05" db="EMBL/GenBank/DDBJ databases">
        <title>Leucothrix arctica sp. nov., isolated from Arctic seawater.</title>
        <authorList>
            <person name="Choi A."/>
            <person name="Baek K."/>
        </authorList>
    </citation>
    <scope>NUCLEOTIDE SEQUENCE [LARGE SCALE GENOMIC DNA]</scope>
    <source>
        <strain evidence="2 3">JCM 18388</strain>
    </source>
</reference>
<evidence type="ECO:0000313" key="2">
    <source>
        <dbReference type="EMBL" id="PWQ98020.1"/>
    </source>
</evidence>